<feature type="compositionally biased region" description="Basic and acidic residues" evidence="1">
    <location>
        <begin position="160"/>
        <end position="173"/>
    </location>
</feature>
<dbReference type="OrthoDB" id="2052851at2"/>
<accession>A0A2T4J1J6</accession>
<name>A0A2T4J1J6_9HYPH</name>
<feature type="region of interest" description="Disordered" evidence="1">
    <location>
        <begin position="160"/>
        <end position="182"/>
    </location>
</feature>
<reference evidence="2 3" key="1">
    <citation type="submission" date="2018-03" db="EMBL/GenBank/DDBJ databases">
        <title>Genome sequence of the symbiotic type strain Mesorhizobium helmanticense CSLC115NT isolated from Lotus corniculatus nodules.</title>
        <authorList>
            <person name="Sannazzaro A.I."/>
            <person name="Torres Tejerizo G.A."/>
            <person name="Dip D."/>
            <person name="Caballero M."/>
            <person name="Pistorio M."/>
            <person name="Estrella M.J."/>
        </authorList>
    </citation>
    <scope>NUCLEOTIDE SEQUENCE [LARGE SCALE GENOMIC DNA]</scope>
    <source>
        <strain evidence="2 3">CSLC115N</strain>
    </source>
</reference>
<keyword evidence="3" id="KW-1185">Reference proteome</keyword>
<proteinExistence type="predicted"/>
<comment type="caution">
    <text evidence="2">The sequence shown here is derived from an EMBL/GenBank/DDBJ whole genome shotgun (WGS) entry which is preliminary data.</text>
</comment>
<evidence type="ECO:0000313" key="2">
    <source>
        <dbReference type="EMBL" id="PTE11770.1"/>
    </source>
</evidence>
<dbReference type="EMBL" id="PZJX01000006">
    <property type="protein sequence ID" value="PTE11770.1"/>
    <property type="molecule type" value="Genomic_DNA"/>
</dbReference>
<organism evidence="2 3">
    <name type="scientific">Mesorhizobium helmanticense</name>
    <dbReference type="NCBI Taxonomy" id="1776423"/>
    <lineage>
        <taxon>Bacteria</taxon>
        <taxon>Pseudomonadati</taxon>
        <taxon>Pseudomonadota</taxon>
        <taxon>Alphaproteobacteria</taxon>
        <taxon>Hyphomicrobiales</taxon>
        <taxon>Phyllobacteriaceae</taxon>
        <taxon>Mesorhizobium</taxon>
    </lineage>
</organism>
<sequence length="307" mass="34287">MAKLKPYAATDANLLAHGLAPAMRWLIAVALDGSTMTYGELGTKLENEAGFSTIFRTRLGFVAGVLMHTIQQVAADAPLINVLVVNQKDRQPSRGAGPFMAKRFGENQLEREDSKQRLPRLWERSFKRAAGEVYKLSATEWADLYRRVFGTPLNADAIERDRRERKRGTEKDGIPTGRNYGAGGEGPYHKALRLWVKDNPGMVDKAFSAATAETEVDLDSGDRIDVVYKLIDRTIVVEVKSRISNEIDLRRGVFQCVKYRAVRQAMDVRDNVAVEAFLVTENELPGEIAALVKLHGIRHLLAPLERN</sequence>
<protein>
    <submittedName>
        <fullName evidence="2">Uncharacterized protein</fullName>
    </submittedName>
</protein>
<dbReference type="Proteomes" id="UP000240259">
    <property type="component" value="Unassembled WGS sequence"/>
</dbReference>
<gene>
    <name evidence="2" type="ORF">C9427_03520</name>
</gene>
<dbReference type="AlphaFoldDB" id="A0A2T4J1J6"/>
<dbReference type="RefSeq" id="WP_107647820.1">
    <property type="nucleotide sequence ID" value="NZ_PZJX01000006.1"/>
</dbReference>
<evidence type="ECO:0000256" key="1">
    <source>
        <dbReference type="SAM" id="MobiDB-lite"/>
    </source>
</evidence>
<evidence type="ECO:0000313" key="3">
    <source>
        <dbReference type="Proteomes" id="UP000240259"/>
    </source>
</evidence>